<feature type="domain" description="AB hydrolase-1" evidence="2">
    <location>
        <begin position="84"/>
        <end position="175"/>
    </location>
</feature>
<evidence type="ECO:0000259" key="2">
    <source>
        <dbReference type="Pfam" id="PF00561"/>
    </source>
</evidence>
<name>A0A853B217_9PSEU</name>
<keyword evidence="4" id="KW-1185">Reference proteome</keyword>
<dbReference type="InterPro" id="IPR000073">
    <property type="entry name" value="AB_hydrolase_1"/>
</dbReference>
<dbReference type="EMBL" id="JACCFK010000001">
    <property type="protein sequence ID" value="NYI88821.1"/>
    <property type="molecule type" value="Genomic_DNA"/>
</dbReference>
<dbReference type="Pfam" id="PF00561">
    <property type="entry name" value="Abhydrolase_1"/>
    <property type="match status" value="1"/>
</dbReference>
<keyword evidence="1" id="KW-0378">Hydrolase</keyword>
<dbReference type="AlphaFoldDB" id="A0A853B217"/>
<dbReference type="InterPro" id="IPR029058">
    <property type="entry name" value="AB_hydrolase_fold"/>
</dbReference>
<comment type="caution">
    <text evidence="3">The sequence shown here is derived from an EMBL/GenBank/DDBJ whole genome shotgun (WGS) entry which is preliminary data.</text>
</comment>
<organism evidence="3 4">
    <name type="scientific">Amycolatopsis endophytica</name>
    <dbReference type="NCBI Taxonomy" id="860233"/>
    <lineage>
        <taxon>Bacteria</taxon>
        <taxon>Bacillati</taxon>
        <taxon>Actinomycetota</taxon>
        <taxon>Actinomycetes</taxon>
        <taxon>Pseudonocardiales</taxon>
        <taxon>Pseudonocardiaceae</taxon>
        <taxon>Amycolatopsis</taxon>
    </lineage>
</organism>
<dbReference type="SUPFAM" id="SSF53474">
    <property type="entry name" value="alpha/beta-Hydrolases"/>
    <property type="match status" value="1"/>
</dbReference>
<gene>
    <name evidence="3" type="ORF">HNR02_002144</name>
</gene>
<reference evidence="3 4" key="1">
    <citation type="submission" date="2020-07" db="EMBL/GenBank/DDBJ databases">
        <title>Sequencing the genomes of 1000 actinobacteria strains.</title>
        <authorList>
            <person name="Klenk H.-P."/>
        </authorList>
    </citation>
    <scope>NUCLEOTIDE SEQUENCE [LARGE SCALE GENOMIC DNA]</scope>
    <source>
        <strain evidence="3 4">DSM 104006</strain>
    </source>
</reference>
<evidence type="ECO:0000256" key="1">
    <source>
        <dbReference type="ARBA" id="ARBA00022801"/>
    </source>
</evidence>
<dbReference type="GO" id="GO:0016787">
    <property type="term" value="F:hydrolase activity"/>
    <property type="evidence" value="ECO:0007669"/>
    <property type="project" value="UniProtKB-KW"/>
</dbReference>
<dbReference type="RefSeq" id="WP_179773003.1">
    <property type="nucleotide sequence ID" value="NZ_JACCFK010000001.1"/>
</dbReference>
<protein>
    <submittedName>
        <fullName evidence="3">Pimeloyl-ACP methyl ester carboxylesterase</fullName>
    </submittedName>
</protein>
<dbReference type="PRINTS" id="PR00412">
    <property type="entry name" value="EPOXHYDRLASE"/>
</dbReference>
<dbReference type="PANTHER" id="PTHR43329">
    <property type="entry name" value="EPOXIDE HYDROLASE"/>
    <property type="match status" value="1"/>
</dbReference>
<sequence>MPKSSLDYSDLPERAAKILENFLPDEALVAKRIAELGEVAAREADREGDTEVLDGVSFTHHFTDVDGDKELVRYHWVECGAGEVIVFLHGIPDSWYEWHHQMASLSDDYRCISIDLKGYGQSEKKPGDYRHEAAAEELVRLLDAIGVGQFTMVTHDRGTMQGDYIAANHPDRVLRYGRGEQHLYHFHPSLAPQGELFAEAPRNGIMDDPRHLVVWAYSWLSTHEVPEDQLRRVIQEIGYPDCARAVPRYFNSSTFRQEWIDRREQLLPAWKCAVLILQGYDSKTQPREYYEGAREYIPNAKDVRVRYLHTGHFWPLEAPAEVTAAIRELLEM</sequence>
<evidence type="ECO:0000313" key="3">
    <source>
        <dbReference type="EMBL" id="NYI88821.1"/>
    </source>
</evidence>
<dbReference type="Gene3D" id="3.40.50.1820">
    <property type="entry name" value="alpha/beta hydrolase"/>
    <property type="match status" value="1"/>
</dbReference>
<proteinExistence type="predicted"/>
<dbReference type="InterPro" id="IPR000639">
    <property type="entry name" value="Epox_hydrolase-like"/>
</dbReference>
<evidence type="ECO:0000313" key="4">
    <source>
        <dbReference type="Proteomes" id="UP000549616"/>
    </source>
</evidence>
<dbReference type="Proteomes" id="UP000549616">
    <property type="component" value="Unassembled WGS sequence"/>
</dbReference>
<accession>A0A853B217</accession>